<reference evidence="3 4" key="1">
    <citation type="journal article" date="2015" name="Genome Biol. Evol.">
        <title>Comparative Genomics of a Bacterivorous Green Alga Reveals Evolutionary Causalities and Consequences of Phago-Mixotrophic Mode of Nutrition.</title>
        <authorList>
            <person name="Burns J.A."/>
            <person name="Paasch A."/>
            <person name="Narechania A."/>
            <person name="Kim E."/>
        </authorList>
    </citation>
    <scope>NUCLEOTIDE SEQUENCE [LARGE SCALE GENOMIC DNA]</scope>
    <source>
        <strain evidence="3 4">PLY_AMNH</strain>
    </source>
</reference>
<keyword evidence="1" id="KW-0175">Coiled coil</keyword>
<feature type="coiled-coil region" evidence="1">
    <location>
        <begin position="113"/>
        <end position="140"/>
    </location>
</feature>
<proteinExistence type="predicted"/>
<evidence type="ECO:0000313" key="3">
    <source>
        <dbReference type="EMBL" id="KAK3260488.1"/>
    </source>
</evidence>
<sequence length="582" mass="63483">MHLRILHAKEDYHNQYGELVVLAFQLAAPTDALTEWAGSTSATWLHTSGSIPYSIISIDRSIRACRSSVPGMGNQESRAESPAYNRVDSPVEADDNPSALILAELVVEQRRTNELLERQCEFLGRHLARAEEQVAELVGERRCGDALLLERATSAEAAESAASARLSEQVAELVTEQRHTNELLTRSATTAEGTVHVAEEVSRATTAEAVQRGRVLVLLEDIVAEQRRVGGAVADLAREQCGTNRVIAHTVSSEEEQLAHLAHLAELMAELIKEQQLTNSLISDGSNSSAAQWANLGEQVSTLVLEQRNASAILSNAANSAAKSVHGVEHRTGEAVHIADVLAEQRRTSNLLEQASQPQEPQNAVQSPGTDDSDRSDAASGPRLTASSLMTLTFQSKVRWFADKDRLLDEIEALLPDAATEGTEINIRFGHQVKIRRRSTGQLAYWVDGKVAIVTGRQIRTFAAFEHFPCEDIHYPERLVTNPCVHFPAKVALESPIGECLCRLPCLGCQLCSSNGILTDTRGLLAGNAIMDAEGKELHATSTDEALQQWMSATQPCLLMDLEELELEYLKQLDLPGVYTTG</sequence>
<dbReference type="Proteomes" id="UP001190700">
    <property type="component" value="Unassembled WGS sequence"/>
</dbReference>
<dbReference type="EMBL" id="LGRX02017641">
    <property type="protein sequence ID" value="KAK3260488.1"/>
    <property type="molecule type" value="Genomic_DNA"/>
</dbReference>
<evidence type="ECO:0000313" key="4">
    <source>
        <dbReference type="Proteomes" id="UP001190700"/>
    </source>
</evidence>
<keyword evidence="4" id="KW-1185">Reference proteome</keyword>
<feature type="compositionally biased region" description="Polar residues" evidence="2">
    <location>
        <begin position="352"/>
        <end position="370"/>
    </location>
</feature>
<gene>
    <name evidence="3" type="ORF">CYMTET_30554</name>
</gene>
<evidence type="ECO:0000256" key="1">
    <source>
        <dbReference type="SAM" id="Coils"/>
    </source>
</evidence>
<evidence type="ECO:0000256" key="2">
    <source>
        <dbReference type="SAM" id="MobiDB-lite"/>
    </source>
</evidence>
<name>A0AAE0FJ16_9CHLO</name>
<dbReference type="AlphaFoldDB" id="A0AAE0FJ16"/>
<organism evidence="3 4">
    <name type="scientific">Cymbomonas tetramitiformis</name>
    <dbReference type="NCBI Taxonomy" id="36881"/>
    <lineage>
        <taxon>Eukaryota</taxon>
        <taxon>Viridiplantae</taxon>
        <taxon>Chlorophyta</taxon>
        <taxon>Pyramimonadophyceae</taxon>
        <taxon>Pyramimonadales</taxon>
        <taxon>Pyramimonadaceae</taxon>
        <taxon>Cymbomonas</taxon>
    </lineage>
</organism>
<comment type="caution">
    <text evidence="3">The sequence shown here is derived from an EMBL/GenBank/DDBJ whole genome shotgun (WGS) entry which is preliminary data.</text>
</comment>
<protein>
    <submittedName>
        <fullName evidence="3">Uncharacterized protein</fullName>
    </submittedName>
</protein>
<feature type="region of interest" description="Disordered" evidence="2">
    <location>
        <begin position="352"/>
        <end position="382"/>
    </location>
</feature>
<accession>A0AAE0FJ16</accession>